<organism evidence="1">
    <name type="scientific">Arion vulgaris</name>
    <dbReference type="NCBI Taxonomy" id="1028688"/>
    <lineage>
        <taxon>Eukaryota</taxon>
        <taxon>Metazoa</taxon>
        <taxon>Spiralia</taxon>
        <taxon>Lophotrochozoa</taxon>
        <taxon>Mollusca</taxon>
        <taxon>Gastropoda</taxon>
        <taxon>Heterobranchia</taxon>
        <taxon>Euthyneura</taxon>
        <taxon>Panpulmonata</taxon>
        <taxon>Eupulmonata</taxon>
        <taxon>Stylommatophora</taxon>
        <taxon>Helicina</taxon>
        <taxon>Arionoidea</taxon>
        <taxon>Arionidae</taxon>
        <taxon>Arion</taxon>
    </lineage>
</organism>
<accession>A0A0B7C131</accession>
<name>A0A0B7C131_9EUPU</name>
<evidence type="ECO:0000313" key="1">
    <source>
        <dbReference type="EMBL" id="CEK98336.1"/>
    </source>
</evidence>
<proteinExistence type="predicted"/>
<reference evidence="1" key="1">
    <citation type="submission" date="2014-12" db="EMBL/GenBank/DDBJ databases">
        <title>Insight into the proteome of Arion vulgaris.</title>
        <authorList>
            <person name="Aradska J."/>
            <person name="Bulat T."/>
            <person name="Smidak R."/>
            <person name="Sarate P."/>
            <person name="Gangsoo J."/>
            <person name="Sialana F."/>
            <person name="Bilban M."/>
            <person name="Lubec G."/>
        </authorList>
    </citation>
    <scope>NUCLEOTIDE SEQUENCE</scope>
    <source>
        <tissue evidence="1">Skin</tissue>
    </source>
</reference>
<dbReference type="EMBL" id="HACG01051465">
    <property type="protein sequence ID" value="CEK98336.1"/>
    <property type="molecule type" value="Transcribed_RNA"/>
</dbReference>
<protein>
    <submittedName>
        <fullName evidence="1">Uncharacterized protein</fullName>
    </submittedName>
</protein>
<sequence length="51" mass="5816">MLWTLITNDTFTINNYKSTCHHPKQVQKKKYISYNIYGALTGAESSCTTAE</sequence>
<dbReference type="AlphaFoldDB" id="A0A0B7C131"/>
<feature type="non-terminal residue" evidence="1">
    <location>
        <position position="51"/>
    </location>
</feature>
<gene>
    <name evidence="1" type="primary">ORF218448</name>
</gene>